<evidence type="ECO:0000256" key="1">
    <source>
        <dbReference type="SAM" id="MobiDB-lite"/>
    </source>
</evidence>
<feature type="region of interest" description="Disordered" evidence="1">
    <location>
        <begin position="21"/>
        <end position="49"/>
    </location>
</feature>
<feature type="signal peptide" evidence="2">
    <location>
        <begin position="1"/>
        <end position="19"/>
    </location>
</feature>
<name>A0A9X2ANU2_9BURK</name>
<accession>A0A9X2ANU2</accession>
<reference evidence="3" key="1">
    <citation type="submission" date="2022-03" db="EMBL/GenBank/DDBJ databases">
        <authorList>
            <person name="Woo C.Y."/>
        </authorList>
    </citation>
    <scope>NUCLEOTIDE SEQUENCE</scope>
    <source>
        <strain evidence="3">CYS-02</strain>
    </source>
</reference>
<sequence length="117" mass="12374">MRAVLLSLLLVAAGSAALAQNPAPNALPAPPGGQEPLTRSGPAALRGDQRIERIRVEDGGSRIDEVRYGGETQSITVQPKANVPEYEVLPLDGARSRPNGLDTPGPTGQRVWNVIKF</sequence>
<keyword evidence="2" id="KW-0732">Signal</keyword>
<proteinExistence type="predicted"/>
<dbReference type="AlphaFoldDB" id="A0A9X2ANU2"/>
<protein>
    <recommendedName>
        <fullName evidence="5">DUF2782 domain-containing protein</fullName>
    </recommendedName>
</protein>
<gene>
    <name evidence="3" type="ORF">MMF98_13040</name>
</gene>
<evidence type="ECO:0008006" key="5">
    <source>
        <dbReference type="Google" id="ProtNLM"/>
    </source>
</evidence>
<evidence type="ECO:0000256" key="2">
    <source>
        <dbReference type="SAM" id="SignalP"/>
    </source>
</evidence>
<evidence type="ECO:0000313" key="4">
    <source>
        <dbReference type="Proteomes" id="UP001139447"/>
    </source>
</evidence>
<dbReference type="RefSeq" id="WP_243306702.1">
    <property type="nucleotide sequence ID" value="NZ_JALGBI010000001.1"/>
</dbReference>
<evidence type="ECO:0000313" key="3">
    <source>
        <dbReference type="EMBL" id="MCJ0764135.1"/>
    </source>
</evidence>
<feature type="chain" id="PRO_5040739996" description="DUF2782 domain-containing protein" evidence="2">
    <location>
        <begin position="20"/>
        <end position="117"/>
    </location>
</feature>
<keyword evidence="4" id="KW-1185">Reference proteome</keyword>
<dbReference type="Proteomes" id="UP001139447">
    <property type="component" value="Unassembled WGS sequence"/>
</dbReference>
<dbReference type="EMBL" id="JALGBI010000001">
    <property type="protein sequence ID" value="MCJ0764135.1"/>
    <property type="molecule type" value="Genomic_DNA"/>
</dbReference>
<organism evidence="3 4">
    <name type="scientific">Variovorax terrae</name>
    <dbReference type="NCBI Taxonomy" id="2923278"/>
    <lineage>
        <taxon>Bacteria</taxon>
        <taxon>Pseudomonadati</taxon>
        <taxon>Pseudomonadota</taxon>
        <taxon>Betaproteobacteria</taxon>
        <taxon>Burkholderiales</taxon>
        <taxon>Comamonadaceae</taxon>
        <taxon>Variovorax</taxon>
    </lineage>
</organism>
<comment type="caution">
    <text evidence="3">The sequence shown here is derived from an EMBL/GenBank/DDBJ whole genome shotgun (WGS) entry which is preliminary data.</text>
</comment>